<evidence type="ECO:0000256" key="1">
    <source>
        <dbReference type="ARBA" id="ARBA00009106"/>
    </source>
</evidence>
<comment type="caution">
    <text evidence="5">The sequence shown here is derived from an EMBL/GenBank/DDBJ whole genome shotgun (WGS) entry which is preliminary data.</text>
</comment>
<evidence type="ECO:0000256" key="2">
    <source>
        <dbReference type="ARBA" id="ARBA00022980"/>
    </source>
</evidence>
<proteinExistence type="inferred from homology"/>
<organism evidence="5">
    <name type="scientific">Ignisphaera aggregans</name>
    <dbReference type="NCBI Taxonomy" id="334771"/>
    <lineage>
        <taxon>Archaea</taxon>
        <taxon>Thermoproteota</taxon>
        <taxon>Thermoprotei</taxon>
        <taxon>Desulfurococcales</taxon>
        <taxon>Desulfurococcaceae</taxon>
        <taxon>Ignisphaera</taxon>
    </lineage>
</organism>
<keyword evidence="2" id="KW-0689">Ribosomal protein</keyword>
<protein>
    <recommendedName>
        <fullName evidence="6">30S ribosomal protein S25e</fullName>
    </recommendedName>
</protein>
<comment type="similarity">
    <text evidence="1">Belongs to the eukaryotic ribosomal protein eS25 family.</text>
</comment>
<dbReference type="InterPro" id="IPR004977">
    <property type="entry name" value="Ribosomal_eS25"/>
</dbReference>
<dbReference type="GO" id="GO:1990904">
    <property type="term" value="C:ribonucleoprotein complex"/>
    <property type="evidence" value="ECO:0007669"/>
    <property type="project" value="UniProtKB-KW"/>
</dbReference>
<gene>
    <name evidence="5" type="ORF">ENV14_06215</name>
</gene>
<dbReference type="GO" id="GO:0005840">
    <property type="term" value="C:ribosome"/>
    <property type="evidence" value="ECO:0007669"/>
    <property type="project" value="UniProtKB-KW"/>
</dbReference>
<evidence type="ECO:0000313" key="5">
    <source>
        <dbReference type="EMBL" id="HGI87963.1"/>
    </source>
</evidence>
<dbReference type="EMBL" id="DTFF01000049">
    <property type="protein sequence ID" value="HGI87963.1"/>
    <property type="molecule type" value="Genomic_DNA"/>
</dbReference>
<evidence type="ECO:0000256" key="3">
    <source>
        <dbReference type="ARBA" id="ARBA00023274"/>
    </source>
</evidence>
<feature type="compositionally biased region" description="Basic and acidic residues" evidence="4">
    <location>
        <begin position="19"/>
        <end position="34"/>
    </location>
</feature>
<evidence type="ECO:0000256" key="4">
    <source>
        <dbReference type="SAM" id="MobiDB-lite"/>
    </source>
</evidence>
<feature type="region of interest" description="Disordered" evidence="4">
    <location>
        <begin position="1"/>
        <end position="43"/>
    </location>
</feature>
<reference evidence="5" key="1">
    <citation type="journal article" date="2020" name="mSystems">
        <title>Genome- and Community-Level Interaction Insights into Carbon Utilization and Element Cycling Functions of Hydrothermarchaeota in Hydrothermal Sediment.</title>
        <authorList>
            <person name="Zhou Z."/>
            <person name="Liu Y."/>
            <person name="Xu W."/>
            <person name="Pan J."/>
            <person name="Luo Z.H."/>
            <person name="Li M."/>
        </authorList>
    </citation>
    <scope>NUCLEOTIDE SEQUENCE [LARGE SCALE GENOMIC DNA]</scope>
    <source>
        <strain evidence="5">SpSt-732</strain>
    </source>
</reference>
<sequence length="105" mass="11573">MGTKGGKPLSTLEKRQRKIVKEEAKKGAKEDTRGKKTAPTQGLDPTMIAKALDEINNSGFTTPFTLSQKLGVKYSIAKKLIRELIKNDGVKLLAKNRHVILVSKK</sequence>
<evidence type="ECO:0008006" key="6">
    <source>
        <dbReference type="Google" id="ProtNLM"/>
    </source>
</evidence>
<dbReference type="Pfam" id="PF03297">
    <property type="entry name" value="Ribosomal_S25"/>
    <property type="match status" value="1"/>
</dbReference>
<dbReference type="Gene3D" id="3.30.63.20">
    <property type="match status" value="1"/>
</dbReference>
<accession>A0A7C4FG49</accession>
<keyword evidence="3" id="KW-0687">Ribonucleoprotein</keyword>
<dbReference type="AlphaFoldDB" id="A0A7C4FG49"/>
<name>A0A7C4FG49_9CREN</name>